<gene>
    <name evidence="1" type="ORF">LR48_Vigan08g024600</name>
</gene>
<dbReference type="EMBL" id="CM003378">
    <property type="protein sequence ID" value="KOM49419.1"/>
    <property type="molecule type" value="Genomic_DNA"/>
</dbReference>
<protein>
    <submittedName>
        <fullName evidence="1">Uncharacterized protein</fullName>
    </submittedName>
</protein>
<evidence type="ECO:0000313" key="1">
    <source>
        <dbReference type="EMBL" id="KOM49419.1"/>
    </source>
</evidence>
<sequence length="90" mass="10189">MLSKPVAWERRRLTLRRIEGSSQLPITFLLQQQDPQASSSISIQLITVQPPPKIGSIMGEQLTFKGKVSMEWKSLKRKMEKGAHGCKPFP</sequence>
<name>A0A0L9V3Y5_PHAAN</name>
<proteinExistence type="predicted"/>
<dbReference type="AlphaFoldDB" id="A0A0L9V3Y5"/>
<reference evidence="2" key="1">
    <citation type="journal article" date="2015" name="Proc. Natl. Acad. Sci. U.S.A.">
        <title>Genome sequencing of adzuki bean (Vigna angularis) provides insight into high starch and low fat accumulation and domestication.</title>
        <authorList>
            <person name="Yang K."/>
            <person name="Tian Z."/>
            <person name="Chen C."/>
            <person name="Luo L."/>
            <person name="Zhao B."/>
            <person name="Wang Z."/>
            <person name="Yu L."/>
            <person name="Li Y."/>
            <person name="Sun Y."/>
            <person name="Li W."/>
            <person name="Chen Y."/>
            <person name="Li Y."/>
            <person name="Zhang Y."/>
            <person name="Ai D."/>
            <person name="Zhao J."/>
            <person name="Shang C."/>
            <person name="Ma Y."/>
            <person name="Wu B."/>
            <person name="Wang M."/>
            <person name="Gao L."/>
            <person name="Sun D."/>
            <person name="Zhang P."/>
            <person name="Guo F."/>
            <person name="Wang W."/>
            <person name="Li Y."/>
            <person name="Wang J."/>
            <person name="Varshney R.K."/>
            <person name="Wang J."/>
            <person name="Ling H.Q."/>
            <person name="Wan P."/>
        </authorList>
    </citation>
    <scope>NUCLEOTIDE SEQUENCE</scope>
    <source>
        <strain evidence="2">cv. Jingnong 6</strain>
    </source>
</reference>
<accession>A0A0L9V3Y5</accession>
<organism evidence="1 2">
    <name type="scientific">Phaseolus angularis</name>
    <name type="common">Azuki bean</name>
    <name type="synonym">Vigna angularis</name>
    <dbReference type="NCBI Taxonomy" id="3914"/>
    <lineage>
        <taxon>Eukaryota</taxon>
        <taxon>Viridiplantae</taxon>
        <taxon>Streptophyta</taxon>
        <taxon>Embryophyta</taxon>
        <taxon>Tracheophyta</taxon>
        <taxon>Spermatophyta</taxon>
        <taxon>Magnoliopsida</taxon>
        <taxon>eudicotyledons</taxon>
        <taxon>Gunneridae</taxon>
        <taxon>Pentapetalae</taxon>
        <taxon>rosids</taxon>
        <taxon>fabids</taxon>
        <taxon>Fabales</taxon>
        <taxon>Fabaceae</taxon>
        <taxon>Papilionoideae</taxon>
        <taxon>50 kb inversion clade</taxon>
        <taxon>NPAAA clade</taxon>
        <taxon>indigoferoid/millettioid clade</taxon>
        <taxon>Phaseoleae</taxon>
        <taxon>Vigna</taxon>
    </lineage>
</organism>
<dbReference type="Proteomes" id="UP000053144">
    <property type="component" value="Chromosome 8"/>
</dbReference>
<dbReference type="Gramene" id="KOM49419">
    <property type="protein sequence ID" value="KOM49419"/>
    <property type="gene ID" value="LR48_Vigan08g024600"/>
</dbReference>
<evidence type="ECO:0000313" key="2">
    <source>
        <dbReference type="Proteomes" id="UP000053144"/>
    </source>
</evidence>